<evidence type="ECO:0000313" key="1">
    <source>
        <dbReference type="EMBL" id="KAH3778348.1"/>
    </source>
</evidence>
<proteinExistence type="predicted"/>
<organism evidence="1 2">
    <name type="scientific">Dreissena polymorpha</name>
    <name type="common">Zebra mussel</name>
    <name type="synonym">Mytilus polymorpha</name>
    <dbReference type="NCBI Taxonomy" id="45954"/>
    <lineage>
        <taxon>Eukaryota</taxon>
        <taxon>Metazoa</taxon>
        <taxon>Spiralia</taxon>
        <taxon>Lophotrochozoa</taxon>
        <taxon>Mollusca</taxon>
        <taxon>Bivalvia</taxon>
        <taxon>Autobranchia</taxon>
        <taxon>Heteroconchia</taxon>
        <taxon>Euheterodonta</taxon>
        <taxon>Imparidentia</taxon>
        <taxon>Neoheterodontei</taxon>
        <taxon>Myida</taxon>
        <taxon>Dreissenoidea</taxon>
        <taxon>Dreissenidae</taxon>
        <taxon>Dreissena</taxon>
    </lineage>
</organism>
<dbReference type="Proteomes" id="UP000828390">
    <property type="component" value="Unassembled WGS sequence"/>
</dbReference>
<comment type="caution">
    <text evidence="1">The sequence shown here is derived from an EMBL/GenBank/DDBJ whole genome shotgun (WGS) entry which is preliminary data.</text>
</comment>
<reference evidence="1" key="1">
    <citation type="journal article" date="2019" name="bioRxiv">
        <title>The Genome of the Zebra Mussel, Dreissena polymorpha: A Resource for Invasive Species Research.</title>
        <authorList>
            <person name="McCartney M.A."/>
            <person name="Auch B."/>
            <person name="Kono T."/>
            <person name="Mallez S."/>
            <person name="Zhang Y."/>
            <person name="Obille A."/>
            <person name="Becker A."/>
            <person name="Abrahante J.E."/>
            <person name="Garbe J."/>
            <person name="Badalamenti J.P."/>
            <person name="Herman A."/>
            <person name="Mangelson H."/>
            <person name="Liachko I."/>
            <person name="Sullivan S."/>
            <person name="Sone E.D."/>
            <person name="Koren S."/>
            <person name="Silverstein K.A.T."/>
            <person name="Beckman K.B."/>
            <person name="Gohl D.M."/>
        </authorList>
    </citation>
    <scope>NUCLEOTIDE SEQUENCE</scope>
    <source>
        <strain evidence="1">Duluth1</strain>
        <tissue evidence="1">Whole animal</tissue>
    </source>
</reference>
<dbReference type="EMBL" id="JAIWYP010000009">
    <property type="protein sequence ID" value="KAH3778348.1"/>
    <property type="molecule type" value="Genomic_DNA"/>
</dbReference>
<keyword evidence="2" id="KW-1185">Reference proteome</keyword>
<reference evidence="1" key="2">
    <citation type="submission" date="2020-11" db="EMBL/GenBank/DDBJ databases">
        <authorList>
            <person name="McCartney M.A."/>
            <person name="Auch B."/>
            <person name="Kono T."/>
            <person name="Mallez S."/>
            <person name="Becker A."/>
            <person name="Gohl D.M."/>
            <person name="Silverstein K.A.T."/>
            <person name="Koren S."/>
            <person name="Bechman K.B."/>
            <person name="Herman A."/>
            <person name="Abrahante J.E."/>
            <person name="Garbe J."/>
        </authorList>
    </citation>
    <scope>NUCLEOTIDE SEQUENCE</scope>
    <source>
        <strain evidence="1">Duluth1</strain>
        <tissue evidence="1">Whole animal</tissue>
    </source>
</reference>
<gene>
    <name evidence="1" type="ORF">DPMN_179803</name>
</gene>
<name>A0A9D4EFG2_DREPO</name>
<accession>A0A9D4EFG2</accession>
<evidence type="ECO:0000313" key="2">
    <source>
        <dbReference type="Proteomes" id="UP000828390"/>
    </source>
</evidence>
<protein>
    <submittedName>
        <fullName evidence="1">Uncharacterized protein</fullName>
    </submittedName>
</protein>
<sequence length="59" mass="7039">MASPMTTDVLERFWNLESMGVTQSDENIDKTRYFKDYQTSSIEYENGRYTAKLPWKLDH</sequence>
<dbReference type="AlphaFoldDB" id="A0A9D4EFG2"/>